<comment type="caution">
    <text evidence="1">The sequence shown here is derived from an EMBL/GenBank/DDBJ whole genome shotgun (WGS) entry which is preliminary data.</text>
</comment>
<protein>
    <submittedName>
        <fullName evidence="1">Uncharacterized protein</fullName>
    </submittedName>
</protein>
<gene>
    <name evidence="1" type="ORF">PALI_a1176</name>
</gene>
<dbReference type="EMBL" id="AQGU01000025">
    <property type="protein sequence ID" value="MBE0359857.1"/>
    <property type="molecule type" value="Genomic_DNA"/>
</dbReference>
<keyword evidence="2" id="KW-1185">Reference proteome</keyword>
<sequence length="37" mass="4169">MQVNSTQLALIIAARDRFIIQSSGYLNMLDNKTTNVK</sequence>
<organism evidence="1 2">
    <name type="scientific">Pseudoalteromonas aliena SW19</name>
    <dbReference type="NCBI Taxonomy" id="1314866"/>
    <lineage>
        <taxon>Bacteria</taxon>
        <taxon>Pseudomonadati</taxon>
        <taxon>Pseudomonadota</taxon>
        <taxon>Gammaproteobacteria</taxon>
        <taxon>Alteromonadales</taxon>
        <taxon>Pseudoalteromonadaceae</taxon>
        <taxon>Pseudoalteromonas</taxon>
    </lineage>
</organism>
<reference evidence="1 2" key="1">
    <citation type="submission" date="2015-06" db="EMBL/GenBank/DDBJ databases">
        <title>Genome sequence of Pseudoalteromonas aliena.</title>
        <authorList>
            <person name="Xie B.-B."/>
            <person name="Rong J.-C."/>
            <person name="Qin Q.-L."/>
            <person name="Zhang Y.-Z."/>
        </authorList>
    </citation>
    <scope>NUCLEOTIDE SEQUENCE [LARGE SCALE GENOMIC DNA]</scope>
    <source>
        <strain evidence="1 2">SW19</strain>
    </source>
</reference>
<proteinExistence type="predicted"/>
<evidence type="ECO:0000313" key="2">
    <source>
        <dbReference type="Proteomes" id="UP000648482"/>
    </source>
</evidence>
<accession>A0ABR9DZU7</accession>
<dbReference type="Proteomes" id="UP000648482">
    <property type="component" value="Unassembled WGS sequence"/>
</dbReference>
<evidence type="ECO:0000313" key="1">
    <source>
        <dbReference type="EMBL" id="MBE0359857.1"/>
    </source>
</evidence>
<name>A0ABR9DZU7_9GAMM</name>